<organism evidence="2 3">
    <name type="scientific">Cyclotella cryptica</name>
    <dbReference type="NCBI Taxonomy" id="29204"/>
    <lineage>
        <taxon>Eukaryota</taxon>
        <taxon>Sar</taxon>
        <taxon>Stramenopiles</taxon>
        <taxon>Ochrophyta</taxon>
        <taxon>Bacillariophyta</taxon>
        <taxon>Coscinodiscophyceae</taxon>
        <taxon>Thalassiosirophycidae</taxon>
        <taxon>Stephanodiscales</taxon>
        <taxon>Stephanodiscaceae</taxon>
        <taxon>Cyclotella</taxon>
    </lineage>
</organism>
<evidence type="ECO:0000313" key="3">
    <source>
        <dbReference type="Proteomes" id="UP001516023"/>
    </source>
</evidence>
<evidence type="ECO:0000313" key="2">
    <source>
        <dbReference type="EMBL" id="KAL3780887.1"/>
    </source>
</evidence>
<dbReference type="EMBL" id="JABMIG020000335">
    <property type="protein sequence ID" value="KAL3780887.1"/>
    <property type="molecule type" value="Genomic_DNA"/>
</dbReference>
<name>A0ABD3NZ81_9STRA</name>
<proteinExistence type="predicted"/>
<dbReference type="Proteomes" id="UP001516023">
    <property type="component" value="Unassembled WGS sequence"/>
</dbReference>
<keyword evidence="3" id="KW-1185">Reference proteome</keyword>
<protein>
    <submittedName>
        <fullName evidence="2">Uncharacterized protein</fullName>
    </submittedName>
</protein>
<dbReference type="AlphaFoldDB" id="A0ABD3NZ81"/>
<comment type="caution">
    <text evidence="2">The sequence shown here is derived from an EMBL/GenBank/DDBJ whole genome shotgun (WGS) entry which is preliminary data.</text>
</comment>
<evidence type="ECO:0000256" key="1">
    <source>
        <dbReference type="SAM" id="Coils"/>
    </source>
</evidence>
<accession>A0ABD3NZ81</accession>
<reference evidence="2 3" key="1">
    <citation type="journal article" date="2020" name="G3 (Bethesda)">
        <title>Improved Reference Genome for Cyclotella cryptica CCMP332, a Model for Cell Wall Morphogenesis, Salinity Adaptation, and Lipid Production in Diatoms (Bacillariophyta).</title>
        <authorList>
            <person name="Roberts W.R."/>
            <person name="Downey K.M."/>
            <person name="Ruck E.C."/>
            <person name="Traller J.C."/>
            <person name="Alverson A.J."/>
        </authorList>
    </citation>
    <scope>NUCLEOTIDE SEQUENCE [LARGE SCALE GENOMIC DNA]</scope>
    <source>
        <strain evidence="2 3">CCMP332</strain>
    </source>
</reference>
<feature type="coiled-coil region" evidence="1">
    <location>
        <begin position="206"/>
        <end position="233"/>
    </location>
</feature>
<gene>
    <name evidence="2" type="ORF">HJC23_009933</name>
</gene>
<sequence length="240" mass="26633">MAEPINAAPTLDQLECRLRDLELKLGVSLDNSEIHLAHSYNLAGGSDFKSGLNKFVQREIERRPPVSSYSKASDATGASSRFLLHEEFRAIDRILKELDVDPLVGPTMTVGATAPLLFRRMEVLASRESMKTDMVLLARIRDFTSMGRKISVGNEAKVVDCPIVSSAKYNIAVDQDSLIRLDTISFRVANLSKRTAAISHRTDLLLNSYTQVMEALDEKIILAKEQIEDADSARSQLVKL</sequence>
<keyword evidence="1" id="KW-0175">Coiled coil</keyword>